<dbReference type="InterPro" id="IPR036389">
    <property type="entry name" value="RNase_III_sf"/>
</dbReference>
<dbReference type="GO" id="GO:0006396">
    <property type="term" value="P:RNA processing"/>
    <property type="evidence" value="ECO:0007669"/>
    <property type="project" value="InterPro"/>
</dbReference>
<dbReference type="PANTHER" id="PTHR14950:SF37">
    <property type="entry name" value="ENDORIBONUCLEASE DICER"/>
    <property type="match status" value="1"/>
</dbReference>
<comment type="caution">
    <text evidence="8">The sequence shown here is derived from an EMBL/GenBank/DDBJ whole genome shotgun (WGS) entry which is preliminary data.</text>
</comment>
<evidence type="ECO:0000256" key="6">
    <source>
        <dbReference type="SAM" id="MobiDB-lite"/>
    </source>
</evidence>
<reference evidence="8" key="1">
    <citation type="submission" date="2022-11" db="EMBL/GenBank/DDBJ databases">
        <title>Genome Sequence of Cubamyces cubensis.</title>
        <authorList>
            <person name="Buettner E."/>
        </authorList>
    </citation>
    <scope>NUCLEOTIDE SEQUENCE</scope>
    <source>
        <strain evidence="8">MPL-01</strain>
    </source>
</reference>
<evidence type="ECO:0000256" key="4">
    <source>
        <dbReference type="ARBA" id="ARBA00022806"/>
    </source>
</evidence>
<dbReference type="Proteomes" id="UP001215151">
    <property type="component" value="Unassembled WGS sequence"/>
</dbReference>
<evidence type="ECO:0000313" key="9">
    <source>
        <dbReference type="Proteomes" id="UP001215151"/>
    </source>
</evidence>
<keyword evidence="3" id="KW-0378">Hydrolase</keyword>
<dbReference type="GO" id="GO:0005524">
    <property type="term" value="F:ATP binding"/>
    <property type="evidence" value="ECO:0007669"/>
    <property type="project" value="UniProtKB-KW"/>
</dbReference>
<dbReference type="SMART" id="SM00535">
    <property type="entry name" value="RIBOc"/>
    <property type="match status" value="2"/>
</dbReference>
<dbReference type="SUPFAM" id="SSF52540">
    <property type="entry name" value="P-loop containing nucleoside triphosphate hydrolases"/>
    <property type="match status" value="1"/>
</dbReference>
<keyword evidence="9" id="KW-1185">Reference proteome</keyword>
<dbReference type="Gene3D" id="3.30.160.380">
    <property type="entry name" value="Dicer dimerisation domain"/>
    <property type="match status" value="1"/>
</dbReference>
<dbReference type="PROSITE" id="PS00517">
    <property type="entry name" value="RNASE_3_1"/>
    <property type="match status" value="1"/>
</dbReference>
<gene>
    <name evidence="8" type="ORF">ONZ51_g579</name>
</gene>
<dbReference type="GO" id="GO:0004386">
    <property type="term" value="F:helicase activity"/>
    <property type="evidence" value="ECO:0007669"/>
    <property type="project" value="UniProtKB-KW"/>
</dbReference>
<evidence type="ECO:0000313" key="8">
    <source>
        <dbReference type="EMBL" id="KAJ8501426.1"/>
    </source>
</evidence>
<feature type="compositionally biased region" description="Acidic residues" evidence="6">
    <location>
        <begin position="1044"/>
        <end position="1056"/>
    </location>
</feature>
<dbReference type="Gene3D" id="2.170.260.10">
    <property type="entry name" value="paz domain"/>
    <property type="match status" value="1"/>
</dbReference>
<sequence length="1463" mass="162708">MQDTDEYARCAVIAVVESHVEKLKFLRSLIGQRVVEQKSTRSADGAQSHRFVLFIVDDNASVEEYTAELENDDFTVGAYTVALHTSNINQWPSVLYNDIVVVPANMLLDSLMDGNVKLSQAHLIVISDAQRIILMNISHPILRIMTDFYARILDGPRVFATVTSAPERWASLDLTRLEIAFRAQSFFLATKAANSWYGPLEVVVEYDKYIPQESDSELNSKVRDVDPGSLLLRTKHFRTARRVLHELGLLAVDLYWRHVLDELCGSTTAEDVDAVRQKLSQLRGCLPNRTLVASRSSSACNVSPKLARLLEILSAYEEQGPGFRGIVFSRDRGVARILAELLSSPHAGLPFIRPLAFYLGESHEANHELELCRAFEEGRHNLLVLTRCNEDVEIPQASAIISYDLFEDHLTYAYFHARSKGRHSHLIHMVERGNNEQRRMLNHVETVDADLRGWIAGFAQGENNAIPPKTLYTSLDPRFNDEDEGEHREYILDPVTSARLHKPDAEAAFYRFVATFEQQAVWNQGTSSITLEEIDSGNVNGRYRCTVTPPKSTGIPDVVGPFCATKIQAKREALYRACQECIRLGYMDYRHFPQLPWCSDDPHSPAGGSLQEVQTANTSTGTHGYPRKSPDFWANSPKYPVSTLYPTVVVPDSLAGESHAPVVILTRAPLPQIPNFLLFFAGARATAHFYKGVPFQISPVQLQALRGYTNRVVRSLTNKPFDCRAESLLCFFAPLAPSWQPLSGAPGFLGPQLRVGEHIPWDSVQLTADYFAVPLWSNLTSLDDSARDAVVQDRNVEFTMRHFLVKVRHDLTPLSKVDDSPREAEYPNFLEYCKARRKDFEGLEDEKQPMIEVSAVPGVLNNLHPMSAPQTPPAKAPLKYLIPELTYKFTIPASTFRTLWLIPSIMTRIDSYLLVKELDAKLFHLSIHEQQLLVALSTRAAWTESNYERLEFLGDAFLKVIASNFLYVTMPNAGEGALHNARQSIIGNKILHDCAMRVGICPYIQHKRFVPKLWQPPHTPGAPSTGAQSQQQDQSHTAGKGGDDVDEDVEMADAESSEGNGAKGKQKRSKKQRQMDGQNTLWMGDKIVADVVEAILAAAFLSGGHEVALRAAKRLQIPLPNVAQWTDFARIAAEHPTAQHAHPSVVDLRLDTVEAVQTIVGAIFSRPALLAQALTHGSAFGGTEGASYERLEFIGDAVLDFLVARHIFERHPHLSPGGLTLLKGAMVSNRALAAFCVHAGLHRHLVLASDQLANAIAKYVEALEARRSREYELATRENRLPGQYWLDLPMEPPKCLSDVVESVIGALYVCDSFFEVGVGRFFDAVFKPFMDAHVRLQTLSANPKVTLLELLQAEGCQQHAVIKIPQDRQNAPVHMEVHIHGQVVASATDLSAAIATRKVSLAALDALTNDPELLARICDCGSGESKKQHQQQPSVKSDEVMQDEEAEAAEVEEAMEAIEEGEL</sequence>
<evidence type="ECO:0000256" key="3">
    <source>
        <dbReference type="ARBA" id="ARBA00022801"/>
    </source>
</evidence>
<feature type="region of interest" description="Disordered" evidence="6">
    <location>
        <begin position="1014"/>
        <end position="1077"/>
    </location>
</feature>
<feature type="domain" description="RNase III" evidence="7">
    <location>
        <begin position="1153"/>
        <end position="1312"/>
    </location>
</feature>
<dbReference type="SUPFAM" id="SSF69065">
    <property type="entry name" value="RNase III domain-like"/>
    <property type="match status" value="2"/>
</dbReference>
<dbReference type="Gene3D" id="1.10.1520.10">
    <property type="entry name" value="Ribonuclease III domain"/>
    <property type="match status" value="2"/>
</dbReference>
<dbReference type="CDD" id="cd00593">
    <property type="entry name" value="RIBOc"/>
    <property type="match status" value="2"/>
</dbReference>
<name>A0AAD7U4F0_9APHY</name>
<dbReference type="InterPro" id="IPR038248">
    <property type="entry name" value="Dicer_dimer_sf"/>
</dbReference>
<keyword evidence="5" id="KW-0067">ATP-binding</keyword>
<dbReference type="InterPro" id="IPR000999">
    <property type="entry name" value="RNase_III_dom"/>
</dbReference>
<evidence type="ECO:0000256" key="5">
    <source>
        <dbReference type="ARBA" id="ARBA00022840"/>
    </source>
</evidence>
<proteinExistence type="predicted"/>
<keyword evidence="1" id="KW-0677">Repeat</keyword>
<protein>
    <recommendedName>
        <fullName evidence="7">RNase III domain-containing protein</fullName>
    </recommendedName>
</protein>
<feature type="compositionally biased region" description="Acidic residues" evidence="6">
    <location>
        <begin position="1440"/>
        <end position="1463"/>
    </location>
</feature>
<dbReference type="Gene3D" id="3.40.50.300">
    <property type="entry name" value="P-loop containing nucleotide triphosphate hydrolases"/>
    <property type="match status" value="2"/>
</dbReference>
<keyword evidence="2" id="KW-0547">Nucleotide-binding</keyword>
<dbReference type="PANTHER" id="PTHR14950">
    <property type="entry name" value="DICER-RELATED"/>
    <property type="match status" value="1"/>
</dbReference>
<dbReference type="Pfam" id="PF03368">
    <property type="entry name" value="Dicer_dimer"/>
    <property type="match status" value="1"/>
</dbReference>
<dbReference type="InterPro" id="IPR005034">
    <property type="entry name" value="Dicer_dimerisation"/>
</dbReference>
<dbReference type="Pfam" id="PF00636">
    <property type="entry name" value="Ribonuclease_3"/>
    <property type="match status" value="2"/>
</dbReference>
<dbReference type="InterPro" id="IPR027417">
    <property type="entry name" value="P-loop_NTPase"/>
</dbReference>
<organism evidence="8 9">
    <name type="scientific">Trametes cubensis</name>
    <dbReference type="NCBI Taxonomy" id="1111947"/>
    <lineage>
        <taxon>Eukaryota</taxon>
        <taxon>Fungi</taxon>
        <taxon>Dikarya</taxon>
        <taxon>Basidiomycota</taxon>
        <taxon>Agaricomycotina</taxon>
        <taxon>Agaricomycetes</taxon>
        <taxon>Polyporales</taxon>
        <taxon>Polyporaceae</taxon>
        <taxon>Trametes</taxon>
    </lineage>
</organism>
<dbReference type="EMBL" id="JAPEVG010000007">
    <property type="protein sequence ID" value="KAJ8501426.1"/>
    <property type="molecule type" value="Genomic_DNA"/>
</dbReference>
<feature type="compositionally biased region" description="Polar residues" evidence="6">
    <location>
        <begin position="1025"/>
        <end position="1037"/>
    </location>
</feature>
<dbReference type="PROSITE" id="PS50142">
    <property type="entry name" value="RNASE_3_2"/>
    <property type="match status" value="2"/>
</dbReference>
<evidence type="ECO:0000256" key="2">
    <source>
        <dbReference type="ARBA" id="ARBA00022741"/>
    </source>
</evidence>
<evidence type="ECO:0000259" key="7">
    <source>
        <dbReference type="PROSITE" id="PS50142"/>
    </source>
</evidence>
<feature type="domain" description="RNase III" evidence="7">
    <location>
        <begin position="915"/>
        <end position="1104"/>
    </location>
</feature>
<evidence type="ECO:0000256" key="1">
    <source>
        <dbReference type="ARBA" id="ARBA00022737"/>
    </source>
</evidence>
<keyword evidence="4" id="KW-0347">Helicase</keyword>
<accession>A0AAD7U4F0</accession>
<dbReference type="GO" id="GO:0004525">
    <property type="term" value="F:ribonuclease III activity"/>
    <property type="evidence" value="ECO:0007669"/>
    <property type="project" value="InterPro"/>
</dbReference>
<feature type="region of interest" description="Disordered" evidence="6">
    <location>
        <begin position="1422"/>
        <end position="1463"/>
    </location>
</feature>